<dbReference type="EMBL" id="ML991777">
    <property type="protein sequence ID" value="KAF2237945.1"/>
    <property type="molecule type" value="Genomic_DNA"/>
</dbReference>
<proteinExistence type="predicted"/>
<evidence type="ECO:0000313" key="1">
    <source>
        <dbReference type="EMBL" id="KAF2237945.1"/>
    </source>
</evidence>
<evidence type="ECO:0000313" key="2">
    <source>
        <dbReference type="Proteomes" id="UP000800092"/>
    </source>
</evidence>
<keyword evidence="2" id="KW-1185">Reference proteome</keyword>
<reference evidence="1" key="1">
    <citation type="journal article" date="2020" name="Stud. Mycol.">
        <title>101 Dothideomycetes genomes: a test case for predicting lifestyles and emergence of pathogens.</title>
        <authorList>
            <person name="Haridas S."/>
            <person name="Albert R."/>
            <person name="Binder M."/>
            <person name="Bloem J."/>
            <person name="Labutti K."/>
            <person name="Salamov A."/>
            <person name="Andreopoulos B."/>
            <person name="Baker S."/>
            <person name="Barry K."/>
            <person name="Bills G."/>
            <person name="Bluhm B."/>
            <person name="Cannon C."/>
            <person name="Castanera R."/>
            <person name="Culley D."/>
            <person name="Daum C."/>
            <person name="Ezra D."/>
            <person name="Gonzalez J."/>
            <person name="Henrissat B."/>
            <person name="Kuo A."/>
            <person name="Liang C."/>
            <person name="Lipzen A."/>
            <person name="Lutzoni F."/>
            <person name="Magnuson J."/>
            <person name="Mondo S."/>
            <person name="Nolan M."/>
            <person name="Ohm R."/>
            <person name="Pangilinan J."/>
            <person name="Park H.-J."/>
            <person name="Ramirez L."/>
            <person name="Alfaro M."/>
            <person name="Sun H."/>
            <person name="Tritt A."/>
            <person name="Yoshinaga Y."/>
            <person name="Zwiers L.-H."/>
            <person name="Turgeon B."/>
            <person name="Goodwin S."/>
            <person name="Spatafora J."/>
            <person name="Crous P."/>
            <person name="Grigoriev I."/>
        </authorList>
    </citation>
    <scope>NUCLEOTIDE SEQUENCE</scope>
    <source>
        <strain evidence="1">Tuck. ex Michener</strain>
    </source>
</reference>
<dbReference type="Proteomes" id="UP000800092">
    <property type="component" value="Unassembled WGS sequence"/>
</dbReference>
<accession>A0A6A6HIH8</accession>
<protein>
    <submittedName>
        <fullName evidence="1">Uncharacterized protein</fullName>
    </submittedName>
</protein>
<organism evidence="1 2">
    <name type="scientific">Viridothelium virens</name>
    <name type="common">Speckled blister lichen</name>
    <name type="synonym">Trypethelium virens</name>
    <dbReference type="NCBI Taxonomy" id="1048519"/>
    <lineage>
        <taxon>Eukaryota</taxon>
        <taxon>Fungi</taxon>
        <taxon>Dikarya</taxon>
        <taxon>Ascomycota</taxon>
        <taxon>Pezizomycotina</taxon>
        <taxon>Dothideomycetes</taxon>
        <taxon>Dothideomycetes incertae sedis</taxon>
        <taxon>Trypetheliales</taxon>
        <taxon>Trypetheliaceae</taxon>
        <taxon>Viridothelium</taxon>
    </lineage>
</organism>
<name>A0A6A6HIH8_VIRVR</name>
<sequence length="122" mass="13943">MFVSKQTRSVLGIVSSPHQAEPITKPKHSIPKLLFGRSHFELVMSLSLSLARGLGERFHLNRSSVDPETRRNAGKVYFRASWGVKILPVWEVSRNHIWKLPSHCFAKFTTLTLRIRVAFSCE</sequence>
<gene>
    <name evidence="1" type="ORF">EV356DRAFT_331408</name>
</gene>
<dbReference type="AlphaFoldDB" id="A0A6A6HIH8"/>